<evidence type="ECO:0000313" key="2">
    <source>
        <dbReference type="Proteomes" id="UP001549184"/>
    </source>
</evidence>
<dbReference type="Proteomes" id="UP001549184">
    <property type="component" value="Unassembled WGS sequence"/>
</dbReference>
<protein>
    <submittedName>
        <fullName evidence="1">Uncharacterized protein</fullName>
    </submittedName>
</protein>
<gene>
    <name evidence="1" type="ORF">ABIC75_003849</name>
</gene>
<sequence length="250" mass="27644">MRIHPNRWLTSLVLGGVLWLAAWHSAMADAVRQATYAGTLGTQRIGLILDMAGEHVAPSRYYYLRHLTDIPLTGERHDGTFVLHEQGATMTLHFVGNGSEHGQPLDFDNSIGLEGTWTDGKQTLPVKLQGGGLFAAAPKDHWYASITDQTDEVFEARAKGFRDAVINGDSVQAARYVHFPLRVNHGPDRHEQVRDAKQLTAQWKRIFTPGYVDRIANASPHYMAVVQGYAMLGDGLVFFGEQGAEVLNLP</sequence>
<keyword evidence="2" id="KW-1185">Reference proteome</keyword>
<accession>A0ABV2JZ53</accession>
<evidence type="ECO:0000313" key="1">
    <source>
        <dbReference type="EMBL" id="MET3654111.1"/>
    </source>
</evidence>
<proteinExistence type="predicted"/>
<dbReference type="RefSeq" id="WP_354015482.1">
    <property type="nucleotide sequence ID" value="NZ_JBEPMU010000006.1"/>
</dbReference>
<dbReference type="EMBL" id="JBEPMU010000006">
    <property type="protein sequence ID" value="MET3654111.1"/>
    <property type="molecule type" value="Genomic_DNA"/>
</dbReference>
<name>A0ABV2JZ53_9GAMM</name>
<organism evidence="1 2">
    <name type="scientific">Dyella japonica</name>
    <dbReference type="NCBI Taxonomy" id="231455"/>
    <lineage>
        <taxon>Bacteria</taxon>
        <taxon>Pseudomonadati</taxon>
        <taxon>Pseudomonadota</taxon>
        <taxon>Gammaproteobacteria</taxon>
        <taxon>Lysobacterales</taxon>
        <taxon>Rhodanobacteraceae</taxon>
        <taxon>Dyella</taxon>
    </lineage>
</organism>
<reference evidence="1 2" key="1">
    <citation type="submission" date="2024-06" db="EMBL/GenBank/DDBJ databases">
        <title>Sorghum-associated microbial communities from plants grown in Nebraska, USA.</title>
        <authorList>
            <person name="Schachtman D."/>
        </authorList>
    </citation>
    <scope>NUCLEOTIDE SEQUENCE [LARGE SCALE GENOMIC DNA]</scope>
    <source>
        <strain evidence="1 2">1073</strain>
    </source>
</reference>
<comment type="caution">
    <text evidence="1">The sequence shown here is derived from an EMBL/GenBank/DDBJ whole genome shotgun (WGS) entry which is preliminary data.</text>
</comment>